<evidence type="ECO:0000256" key="2">
    <source>
        <dbReference type="SAM" id="MobiDB-lite"/>
    </source>
</evidence>
<dbReference type="InterPro" id="IPR044998">
    <property type="entry name" value="Timeless"/>
</dbReference>
<dbReference type="GO" id="GO:0031298">
    <property type="term" value="C:replication fork protection complex"/>
    <property type="evidence" value="ECO:0007669"/>
    <property type="project" value="TreeGrafter"/>
</dbReference>
<evidence type="ECO:0000313" key="4">
    <source>
        <dbReference type="EMBL" id="KAK3925160.1"/>
    </source>
</evidence>
<sequence length="326" mass="36399">MSEKRRSPVYSAQKSARLENAAKGETEEPFDENEGEKMEDENFEPANDIKVLKDQLESEGHGKMIQWLQELLLEVCYVKISLERDLPALKEPIAHIYTRLRQSTPLVPWYVEQEQCLHCPAFILLLHKLGLHLAGDAGKLFPRIPHFWATDVLYQTAEKLGPISKEKLKFDLNILRSGTATQDLTSSPPTRLQSDVTNSNTSGNSFTERSLFALPSASKTSLSWSRYTPEPVMSSMPNWLQVVQQSKTTRLPSLVETVNIPSASKDKTSMFSTCIPGSPLHSSSNRRNQDVNIDNGSCMGANRASVSESFQLKGVPQEQTAMDTSS</sequence>
<feature type="compositionally biased region" description="Polar residues" evidence="2">
    <location>
        <begin position="280"/>
        <end position="295"/>
    </location>
</feature>
<dbReference type="EMBL" id="JAHWGI010001220">
    <property type="protein sequence ID" value="KAK3925160.1"/>
    <property type="molecule type" value="Genomic_DNA"/>
</dbReference>
<evidence type="ECO:0000256" key="1">
    <source>
        <dbReference type="ARBA" id="ARBA00008174"/>
    </source>
</evidence>
<dbReference type="Proteomes" id="UP001219518">
    <property type="component" value="Unassembled WGS sequence"/>
</dbReference>
<comment type="caution">
    <text evidence="4">The sequence shown here is derived from an EMBL/GenBank/DDBJ whole genome shotgun (WGS) entry which is preliminary data.</text>
</comment>
<feature type="region of interest" description="Disordered" evidence="2">
    <location>
        <begin position="277"/>
        <end position="296"/>
    </location>
</feature>
<keyword evidence="5" id="KW-1185">Reference proteome</keyword>
<dbReference type="GO" id="GO:0043111">
    <property type="term" value="P:replication fork arrest"/>
    <property type="evidence" value="ECO:0007669"/>
    <property type="project" value="TreeGrafter"/>
</dbReference>
<feature type="domain" description="Timeless C-terminal" evidence="3">
    <location>
        <begin position="53"/>
        <end position="154"/>
    </location>
</feature>
<dbReference type="PANTHER" id="PTHR22940">
    <property type="entry name" value="TIMEOUT/TIMELESS-2"/>
    <property type="match status" value="1"/>
</dbReference>
<comment type="similarity">
    <text evidence="1">Belongs to the timeless family.</text>
</comment>
<organism evidence="4 5">
    <name type="scientific">Frankliniella fusca</name>
    <dbReference type="NCBI Taxonomy" id="407009"/>
    <lineage>
        <taxon>Eukaryota</taxon>
        <taxon>Metazoa</taxon>
        <taxon>Ecdysozoa</taxon>
        <taxon>Arthropoda</taxon>
        <taxon>Hexapoda</taxon>
        <taxon>Insecta</taxon>
        <taxon>Pterygota</taxon>
        <taxon>Neoptera</taxon>
        <taxon>Paraneoptera</taxon>
        <taxon>Thysanoptera</taxon>
        <taxon>Terebrantia</taxon>
        <taxon>Thripoidea</taxon>
        <taxon>Thripidae</taxon>
        <taxon>Frankliniella</taxon>
    </lineage>
</organism>
<dbReference type="InterPro" id="IPR007725">
    <property type="entry name" value="TIMELESS_C"/>
</dbReference>
<proteinExistence type="inferred from homology"/>
<dbReference type="GO" id="GO:0006281">
    <property type="term" value="P:DNA repair"/>
    <property type="evidence" value="ECO:0007669"/>
    <property type="project" value="TreeGrafter"/>
</dbReference>
<accession>A0AAE1LMS2</accession>
<dbReference type="AlphaFoldDB" id="A0AAE1LMS2"/>
<dbReference type="GO" id="GO:0003677">
    <property type="term" value="F:DNA binding"/>
    <property type="evidence" value="ECO:0007669"/>
    <property type="project" value="TreeGrafter"/>
</dbReference>
<feature type="region of interest" description="Disordered" evidence="2">
    <location>
        <begin position="181"/>
        <end position="203"/>
    </location>
</feature>
<dbReference type="PANTHER" id="PTHR22940:SF5">
    <property type="entry name" value="PROTEIN TIMELESS"/>
    <property type="match status" value="1"/>
</dbReference>
<evidence type="ECO:0000313" key="5">
    <source>
        <dbReference type="Proteomes" id="UP001219518"/>
    </source>
</evidence>
<feature type="compositionally biased region" description="Acidic residues" evidence="2">
    <location>
        <begin position="27"/>
        <end position="41"/>
    </location>
</feature>
<protein>
    <submittedName>
        <fullName evidence="4">Protein timeless</fullName>
    </submittedName>
</protein>
<name>A0AAE1LMS2_9NEOP</name>
<gene>
    <name evidence="4" type="ORF">KUF71_013429</name>
</gene>
<feature type="compositionally biased region" description="Basic and acidic residues" evidence="2">
    <location>
        <begin position="16"/>
        <end position="26"/>
    </location>
</feature>
<dbReference type="GO" id="GO:0000076">
    <property type="term" value="P:DNA replication checkpoint signaling"/>
    <property type="evidence" value="ECO:0007669"/>
    <property type="project" value="TreeGrafter"/>
</dbReference>
<reference evidence="4" key="2">
    <citation type="journal article" date="2023" name="BMC Genomics">
        <title>Pest status, molecular evolution, and epigenetic factors derived from the genome assembly of Frankliniella fusca, a thysanopteran phytovirus vector.</title>
        <authorList>
            <person name="Catto M.A."/>
            <person name="Labadie P.E."/>
            <person name="Jacobson A.L."/>
            <person name="Kennedy G.G."/>
            <person name="Srinivasan R."/>
            <person name="Hunt B.G."/>
        </authorList>
    </citation>
    <scope>NUCLEOTIDE SEQUENCE</scope>
    <source>
        <strain evidence="4">PL_HMW_Pooled</strain>
    </source>
</reference>
<feature type="region of interest" description="Disordered" evidence="2">
    <location>
        <begin position="1"/>
        <end position="41"/>
    </location>
</feature>
<dbReference type="GO" id="GO:0009649">
    <property type="term" value="P:entrainment of circadian clock"/>
    <property type="evidence" value="ECO:0007669"/>
    <property type="project" value="TreeGrafter"/>
</dbReference>
<dbReference type="Pfam" id="PF05029">
    <property type="entry name" value="TIMELESS_C"/>
    <property type="match status" value="1"/>
</dbReference>
<evidence type="ECO:0000259" key="3">
    <source>
        <dbReference type="Pfam" id="PF05029"/>
    </source>
</evidence>
<reference evidence="4" key="1">
    <citation type="submission" date="2021-07" db="EMBL/GenBank/DDBJ databases">
        <authorList>
            <person name="Catto M.A."/>
            <person name="Jacobson A."/>
            <person name="Kennedy G."/>
            <person name="Labadie P."/>
            <person name="Hunt B.G."/>
            <person name="Srinivasan R."/>
        </authorList>
    </citation>
    <scope>NUCLEOTIDE SEQUENCE</scope>
    <source>
        <strain evidence="4">PL_HMW_Pooled</strain>
        <tissue evidence="4">Head</tissue>
    </source>
</reference>